<protein>
    <submittedName>
        <fullName evidence="1">Cytochrome P450</fullName>
    </submittedName>
</protein>
<accession>A0A392TE89</accession>
<dbReference type="Proteomes" id="UP000265520">
    <property type="component" value="Unassembled WGS sequence"/>
</dbReference>
<sequence>MLQDWKIVRIAAVKPNSPQQTVARSSWCKPMAGKVKCNIDASFPSGSNRVGIGICIRDDQ</sequence>
<dbReference type="EMBL" id="LXQA010561234">
    <property type="protein sequence ID" value="MCI59318.1"/>
    <property type="molecule type" value="Genomic_DNA"/>
</dbReference>
<comment type="caution">
    <text evidence="1">The sequence shown here is derived from an EMBL/GenBank/DDBJ whole genome shotgun (WGS) entry which is preliminary data.</text>
</comment>
<organism evidence="1 2">
    <name type="scientific">Trifolium medium</name>
    <dbReference type="NCBI Taxonomy" id="97028"/>
    <lineage>
        <taxon>Eukaryota</taxon>
        <taxon>Viridiplantae</taxon>
        <taxon>Streptophyta</taxon>
        <taxon>Embryophyta</taxon>
        <taxon>Tracheophyta</taxon>
        <taxon>Spermatophyta</taxon>
        <taxon>Magnoliopsida</taxon>
        <taxon>eudicotyledons</taxon>
        <taxon>Gunneridae</taxon>
        <taxon>Pentapetalae</taxon>
        <taxon>rosids</taxon>
        <taxon>fabids</taxon>
        <taxon>Fabales</taxon>
        <taxon>Fabaceae</taxon>
        <taxon>Papilionoideae</taxon>
        <taxon>50 kb inversion clade</taxon>
        <taxon>NPAAA clade</taxon>
        <taxon>Hologalegina</taxon>
        <taxon>IRL clade</taxon>
        <taxon>Trifolieae</taxon>
        <taxon>Trifolium</taxon>
    </lineage>
</organism>
<evidence type="ECO:0000313" key="1">
    <source>
        <dbReference type="EMBL" id="MCI59318.1"/>
    </source>
</evidence>
<proteinExistence type="predicted"/>
<keyword evidence="2" id="KW-1185">Reference proteome</keyword>
<name>A0A392TE89_9FABA</name>
<dbReference type="AlphaFoldDB" id="A0A392TE89"/>
<reference evidence="1 2" key="1">
    <citation type="journal article" date="2018" name="Front. Plant Sci.">
        <title>Red Clover (Trifolium pratense) and Zigzag Clover (T. medium) - A Picture of Genomic Similarities and Differences.</title>
        <authorList>
            <person name="Dluhosova J."/>
            <person name="Istvanek J."/>
            <person name="Nedelnik J."/>
            <person name="Repkova J."/>
        </authorList>
    </citation>
    <scope>NUCLEOTIDE SEQUENCE [LARGE SCALE GENOMIC DNA]</scope>
    <source>
        <strain evidence="2">cv. 10/8</strain>
        <tissue evidence="1">Leaf</tissue>
    </source>
</reference>
<feature type="non-terminal residue" evidence="1">
    <location>
        <position position="60"/>
    </location>
</feature>
<evidence type="ECO:0000313" key="2">
    <source>
        <dbReference type="Proteomes" id="UP000265520"/>
    </source>
</evidence>